<dbReference type="GO" id="GO:0005840">
    <property type="term" value="C:ribosome"/>
    <property type="evidence" value="ECO:0007669"/>
    <property type="project" value="UniProtKB-KW"/>
</dbReference>
<evidence type="ECO:0000259" key="3">
    <source>
        <dbReference type="PROSITE" id="PS51186"/>
    </source>
</evidence>
<evidence type="ECO:0000313" key="4">
    <source>
        <dbReference type="EMBL" id="MCM1987400.1"/>
    </source>
</evidence>
<sequence>MIVRNFMPQDFEQVLAIEMEAFTEHNPFVYMNFYEMNDEGFLVATTGNKVIGFVMGYRSETNEGRIFSLAVKKEWQNMGVGKKLLNSILDLFKDEGIRSATLEVRSSNDKAIQMYRKMDFIACWIEHDYYSDGESGIIMKKQLSPRSWTNHSKNISFEVPSLPETKFQLPDNI</sequence>
<evidence type="ECO:0000313" key="5">
    <source>
        <dbReference type="Proteomes" id="UP001056766"/>
    </source>
</evidence>
<dbReference type="RefSeq" id="WP_250868749.1">
    <property type="nucleotide sequence ID" value="NZ_JAGSOI010000047.1"/>
</dbReference>
<dbReference type="InterPro" id="IPR016181">
    <property type="entry name" value="Acyl_CoA_acyltransferase"/>
</dbReference>
<evidence type="ECO:0000256" key="1">
    <source>
        <dbReference type="ARBA" id="ARBA00022679"/>
    </source>
</evidence>
<gene>
    <name evidence="4" type="primary">rimI</name>
    <name evidence="4" type="ORF">KDK67_10465</name>
</gene>
<reference evidence="4" key="2">
    <citation type="submission" date="2021-04" db="EMBL/GenBank/DDBJ databases">
        <authorList>
            <person name="Dong X."/>
        </authorList>
    </citation>
    <scope>NUCLEOTIDE SEQUENCE</scope>
    <source>
        <strain evidence="4">LLY</strain>
    </source>
</reference>
<dbReference type="Gene3D" id="3.40.630.30">
    <property type="match status" value="1"/>
</dbReference>
<dbReference type="PROSITE" id="PS51186">
    <property type="entry name" value="GNAT"/>
    <property type="match status" value="1"/>
</dbReference>
<dbReference type="Proteomes" id="UP001056766">
    <property type="component" value="Unassembled WGS sequence"/>
</dbReference>
<keyword evidence="5" id="KW-1185">Reference proteome</keyword>
<feature type="domain" description="N-acetyltransferase" evidence="3">
    <location>
        <begin position="1"/>
        <end position="144"/>
    </location>
</feature>
<keyword evidence="4" id="KW-0689">Ribosomal protein</keyword>
<reference evidence="4" key="1">
    <citation type="journal article" date="2021" name="mSystems">
        <title>Bacteria and Archaea Synergistically Convert Glycine Betaine to Biogenic Methane in the Formosa Cold Seep of the South China Sea.</title>
        <authorList>
            <person name="Li L."/>
            <person name="Zhang W."/>
            <person name="Zhang S."/>
            <person name="Song L."/>
            <person name="Sun Q."/>
            <person name="Zhang H."/>
            <person name="Xiang H."/>
            <person name="Dong X."/>
        </authorList>
    </citation>
    <scope>NUCLEOTIDE SEQUENCE</scope>
    <source>
        <strain evidence="4">LLY</strain>
    </source>
</reference>
<dbReference type="GO" id="GO:0031415">
    <property type="term" value="C:NatA complex"/>
    <property type="evidence" value="ECO:0007669"/>
    <property type="project" value="InterPro"/>
</dbReference>
<protein>
    <submittedName>
        <fullName evidence="4">Ribosomal protein S18-alanine N-acetyltransferase</fullName>
    </submittedName>
</protein>
<dbReference type="PANTHER" id="PTHR23091">
    <property type="entry name" value="N-TERMINAL ACETYLTRANSFERASE"/>
    <property type="match status" value="1"/>
</dbReference>
<keyword evidence="1" id="KW-0808">Transferase</keyword>
<dbReference type="SUPFAM" id="SSF55729">
    <property type="entry name" value="Acyl-CoA N-acyltransferases (Nat)"/>
    <property type="match status" value="1"/>
</dbReference>
<organism evidence="4 5">
    <name type="scientific">Methanococcoides seepicolus</name>
    <dbReference type="NCBI Taxonomy" id="2828780"/>
    <lineage>
        <taxon>Archaea</taxon>
        <taxon>Methanobacteriati</taxon>
        <taxon>Methanobacteriota</taxon>
        <taxon>Stenosarchaea group</taxon>
        <taxon>Methanomicrobia</taxon>
        <taxon>Methanosarcinales</taxon>
        <taxon>Methanosarcinaceae</taxon>
        <taxon>Methanococcoides</taxon>
    </lineage>
</organism>
<name>A0A9E5DBA4_9EURY</name>
<comment type="caution">
    <text evidence="4">The sequence shown here is derived from an EMBL/GenBank/DDBJ whole genome shotgun (WGS) entry which is preliminary data.</text>
</comment>
<dbReference type="InterPro" id="IPR045047">
    <property type="entry name" value="Ard1-like"/>
</dbReference>
<evidence type="ECO:0000256" key="2">
    <source>
        <dbReference type="ARBA" id="ARBA00023315"/>
    </source>
</evidence>
<keyword evidence="2" id="KW-0012">Acyltransferase</keyword>
<proteinExistence type="predicted"/>
<dbReference type="InterPro" id="IPR006464">
    <property type="entry name" value="AcTrfase_RimI/Ard1"/>
</dbReference>
<dbReference type="PANTHER" id="PTHR23091:SF4">
    <property type="entry name" value="N-TERMINAL AMINO-ACID N(ALPHA)-ACETYLTRANSFERASE NATA"/>
    <property type="match status" value="1"/>
</dbReference>
<keyword evidence="4" id="KW-0687">Ribonucleoprotein</keyword>
<dbReference type="AlphaFoldDB" id="A0A9E5DBA4"/>
<dbReference type="CDD" id="cd04301">
    <property type="entry name" value="NAT_SF"/>
    <property type="match status" value="1"/>
</dbReference>
<dbReference type="Pfam" id="PF00583">
    <property type="entry name" value="Acetyltransf_1"/>
    <property type="match status" value="1"/>
</dbReference>
<accession>A0A9E5DBA4</accession>
<dbReference type="InterPro" id="IPR000182">
    <property type="entry name" value="GNAT_dom"/>
</dbReference>
<dbReference type="NCBIfam" id="TIGR01575">
    <property type="entry name" value="rimI"/>
    <property type="match status" value="1"/>
</dbReference>
<dbReference type="GO" id="GO:0004596">
    <property type="term" value="F:protein-N-terminal amino-acid acetyltransferase activity"/>
    <property type="evidence" value="ECO:0007669"/>
    <property type="project" value="InterPro"/>
</dbReference>
<dbReference type="EMBL" id="JAGSOI010000047">
    <property type="protein sequence ID" value="MCM1987400.1"/>
    <property type="molecule type" value="Genomic_DNA"/>
</dbReference>